<dbReference type="GO" id="GO:0005886">
    <property type="term" value="C:plasma membrane"/>
    <property type="evidence" value="ECO:0007669"/>
    <property type="project" value="TreeGrafter"/>
</dbReference>
<proteinExistence type="predicted"/>
<evidence type="ECO:0000256" key="3">
    <source>
        <dbReference type="ARBA" id="ARBA00022723"/>
    </source>
</evidence>
<evidence type="ECO:0000313" key="10">
    <source>
        <dbReference type="Proteomes" id="UP000244925"/>
    </source>
</evidence>
<feature type="transmembrane region" description="Helical" evidence="7">
    <location>
        <begin position="167"/>
        <end position="188"/>
    </location>
</feature>
<keyword evidence="7" id="KW-0812">Transmembrane</keyword>
<evidence type="ECO:0000256" key="1">
    <source>
        <dbReference type="ARBA" id="ARBA00022448"/>
    </source>
</evidence>
<dbReference type="EMBL" id="PUBV01000003">
    <property type="protein sequence ID" value="PWB09103.1"/>
    <property type="molecule type" value="Genomic_DNA"/>
</dbReference>
<dbReference type="Pfam" id="PF12801">
    <property type="entry name" value="Fer4_5"/>
    <property type="match status" value="2"/>
</dbReference>
<keyword evidence="7" id="KW-1133">Transmembrane helix</keyword>
<dbReference type="PANTHER" id="PTHR30176:SF3">
    <property type="entry name" value="FERREDOXIN-TYPE PROTEIN NAPH"/>
    <property type="match status" value="1"/>
</dbReference>
<keyword evidence="10" id="KW-1185">Reference proteome</keyword>
<dbReference type="RefSeq" id="WP_107035124.1">
    <property type="nucleotide sequence ID" value="NZ_CAOLHR010000001.1"/>
</dbReference>
<dbReference type="Proteomes" id="UP000244925">
    <property type="component" value="Unassembled WGS sequence"/>
</dbReference>
<protein>
    <submittedName>
        <fullName evidence="9">4Fe-4S binding protein</fullName>
    </submittedName>
</protein>
<dbReference type="GeneID" id="93423378"/>
<feature type="transmembrane region" description="Helical" evidence="7">
    <location>
        <begin position="44"/>
        <end position="66"/>
    </location>
</feature>
<keyword evidence="2" id="KW-0004">4Fe-4S</keyword>
<dbReference type="AlphaFoldDB" id="A0A2V1IW16"/>
<accession>A0A2V1IW16</accession>
<feature type="transmembrane region" description="Helical" evidence="7">
    <location>
        <begin position="107"/>
        <end position="126"/>
    </location>
</feature>
<dbReference type="SUPFAM" id="SSF54862">
    <property type="entry name" value="4Fe-4S ferredoxins"/>
    <property type="match status" value="1"/>
</dbReference>
<keyword evidence="3" id="KW-0479">Metal-binding</keyword>
<comment type="caution">
    <text evidence="9">The sequence shown here is derived from an EMBL/GenBank/DDBJ whole genome shotgun (WGS) entry which is preliminary data.</text>
</comment>
<dbReference type="PROSITE" id="PS51379">
    <property type="entry name" value="4FE4S_FER_2"/>
    <property type="match status" value="2"/>
</dbReference>
<dbReference type="GO" id="GO:0046872">
    <property type="term" value="F:metal ion binding"/>
    <property type="evidence" value="ECO:0007669"/>
    <property type="project" value="UniProtKB-KW"/>
</dbReference>
<organism evidence="9 10">
    <name type="scientific">Paramuribaculum intestinale</name>
    <dbReference type="NCBI Taxonomy" id="2094151"/>
    <lineage>
        <taxon>Bacteria</taxon>
        <taxon>Pseudomonadati</taxon>
        <taxon>Bacteroidota</taxon>
        <taxon>Bacteroidia</taxon>
        <taxon>Bacteroidales</taxon>
        <taxon>Muribaculaceae</taxon>
        <taxon>Paramuribaculum</taxon>
    </lineage>
</organism>
<keyword evidence="1" id="KW-0813">Transport</keyword>
<dbReference type="PANTHER" id="PTHR30176">
    <property type="entry name" value="FERREDOXIN-TYPE PROTEIN NAPH"/>
    <property type="match status" value="1"/>
</dbReference>
<evidence type="ECO:0000259" key="8">
    <source>
        <dbReference type="PROSITE" id="PS51379"/>
    </source>
</evidence>
<gene>
    <name evidence="9" type="ORF">C5O25_02340</name>
</gene>
<keyword evidence="6" id="KW-0411">Iron-sulfur</keyword>
<dbReference type="GO" id="GO:0051539">
    <property type="term" value="F:4 iron, 4 sulfur cluster binding"/>
    <property type="evidence" value="ECO:0007669"/>
    <property type="project" value="UniProtKB-KW"/>
</dbReference>
<reference evidence="10" key="1">
    <citation type="submission" date="2018-02" db="EMBL/GenBank/DDBJ databases">
        <authorList>
            <person name="Clavel T."/>
            <person name="Strowig T."/>
        </authorList>
    </citation>
    <scope>NUCLEOTIDE SEQUENCE [LARGE SCALE GENOMIC DNA]</scope>
    <source>
        <strain evidence="10">DSM 100764</strain>
    </source>
</reference>
<dbReference type="Pfam" id="PF00037">
    <property type="entry name" value="Fer4"/>
    <property type="match status" value="1"/>
</dbReference>
<name>A0A2V1IW16_9BACT</name>
<dbReference type="InterPro" id="IPR017896">
    <property type="entry name" value="4Fe4S_Fe-S-bd"/>
</dbReference>
<feature type="domain" description="4Fe-4S ferredoxin-type" evidence="8">
    <location>
        <begin position="216"/>
        <end position="245"/>
    </location>
</feature>
<dbReference type="PROSITE" id="PS00198">
    <property type="entry name" value="4FE4S_FER_1"/>
    <property type="match status" value="1"/>
</dbReference>
<sequence length="314" mass="34135">MINKALRIGRIIVSLTVFILLTAGLTVASVAIDPIAAWISRIQLLPAVATFSIGVFVVWLIITLVLGRVYCSSVCPIGLIQDASARLFHRQKIYRYRKPFSPLRHTVLAVTVVCLMTGLIAVPAFVDPYTLYLRFCSDCIVPVANALGSAHPASPPYDPLDTPLTRAMAGSALGIALTLMVMAVIILVSARSGRLICSTVCPVGTTLGFVSRFAIFQIDIDTDKCIQCRRCADVCKAECIDLNDHVVDGSRCVNCFDCINVCPNDAIHYTTRRKQLSIPLMQSVKNINSKTEATLDTAAPECDKASPPHENDLR</sequence>
<evidence type="ECO:0000256" key="4">
    <source>
        <dbReference type="ARBA" id="ARBA00022982"/>
    </source>
</evidence>
<feature type="transmembrane region" description="Helical" evidence="7">
    <location>
        <begin position="12"/>
        <end position="32"/>
    </location>
</feature>
<evidence type="ECO:0000256" key="6">
    <source>
        <dbReference type="ARBA" id="ARBA00023014"/>
    </source>
</evidence>
<keyword evidence="5" id="KW-0408">Iron</keyword>
<keyword evidence="4" id="KW-0249">Electron transport</keyword>
<feature type="domain" description="4Fe-4S ferredoxin-type" evidence="8">
    <location>
        <begin position="246"/>
        <end position="272"/>
    </location>
</feature>
<evidence type="ECO:0000313" key="9">
    <source>
        <dbReference type="EMBL" id="PWB09103.1"/>
    </source>
</evidence>
<keyword evidence="7" id="KW-0472">Membrane</keyword>
<dbReference type="InterPro" id="IPR017900">
    <property type="entry name" value="4Fe4S_Fe_S_CS"/>
</dbReference>
<dbReference type="InterPro" id="IPR051684">
    <property type="entry name" value="Electron_Trans/Redox"/>
</dbReference>
<evidence type="ECO:0000256" key="2">
    <source>
        <dbReference type="ARBA" id="ARBA00022485"/>
    </source>
</evidence>
<dbReference type="Gene3D" id="3.30.70.20">
    <property type="match status" value="2"/>
</dbReference>
<evidence type="ECO:0000256" key="5">
    <source>
        <dbReference type="ARBA" id="ARBA00023004"/>
    </source>
</evidence>
<evidence type="ECO:0000256" key="7">
    <source>
        <dbReference type="SAM" id="Phobius"/>
    </source>
</evidence>